<dbReference type="EMBL" id="CAFBMH010000226">
    <property type="protein sequence ID" value="CAB4940421.1"/>
    <property type="molecule type" value="Genomic_DNA"/>
</dbReference>
<evidence type="ECO:0000313" key="1">
    <source>
        <dbReference type="EMBL" id="CAB4744193.1"/>
    </source>
</evidence>
<protein>
    <submittedName>
        <fullName evidence="4">Unannotated protein</fullName>
    </submittedName>
</protein>
<reference evidence="4" key="1">
    <citation type="submission" date="2020-05" db="EMBL/GenBank/DDBJ databases">
        <authorList>
            <person name="Chiriac C."/>
            <person name="Salcher M."/>
            <person name="Ghai R."/>
            <person name="Kavagutti S V."/>
        </authorList>
    </citation>
    <scope>NUCLEOTIDE SEQUENCE</scope>
</reference>
<organism evidence="4">
    <name type="scientific">freshwater metagenome</name>
    <dbReference type="NCBI Taxonomy" id="449393"/>
    <lineage>
        <taxon>unclassified sequences</taxon>
        <taxon>metagenomes</taxon>
        <taxon>ecological metagenomes</taxon>
    </lineage>
</organism>
<evidence type="ECO:0000313" key="3">
    <source>
        <dbReference type="EMBL" id="CAB4940421.1"/>
    </source>
</evidence>
<gene>
    <name evidence="1" type="ORF">UFOPK2754_01398</name>
    <name evidence="2" type="ORF">UFOPK3139_02225</name>
    <name evidence="3" type="ORF">UFOPK3543_03220</name>
    <name evidence="4" type="ORF">UFOPK3967_01790</name>
</gene>
<dbReference type="EMBL" id="CAFBOS010000112">
    <property type="protein sequence ID" value="CAB5003547.1"/>
    <property type="molecule type" value="Genomic_DNA"/>
</dbReference>
<accession>A0A6J7PDR4</accession>
<sequence>MFRFLRSGYLRRWLRHNALRKGLLGRQGPWMFVFFASMVLRQFKKVLKRGVMPIRFSEKLEPGATYVISHIVQPSRRERRKASRSGV</sequence>
<dbReference type="AlphaFoldDB" id="A0A6J7PDR4"/>
<proteinExistence type="predicted"/>
<evidence type="ECO:0000313" key="4">
    <source>
        <dbReference type="EMBL" id="CAB5003547.1"/>
    </source>
</evidence>
<evidence type="ECO:0000313" key="2">
    <source>
        <dbReference type="EMBL" id="CAB4834866.1"/>
    </source>
</evidence>
<dbReference type="EMBL" id="CAFABA010000106">
    <property type="protein sequence ID" value="CAB4834866.1"/>
    <property type="molecule type" value="Genomic_DNA"/>
</dbReference>
<dbReference type="EMBL" id="CAEZYR010000045">
    <property type="protein sequence ID" value="CAB4744193.1"/>
    <property type="molecule type" value="Genomic_DNA"/>
</dbReference>
<name>A0A6J7PDR4_9ZZZZ</name>